<dbReference type="AlphaFoldDB" id="A0A956SGR7"/>
<dbReference type="Proteomes" id="UP000739538">
    <property type="component" value="Unassembled WGS sequence"/>
</dbReference>
<dbReference type="PANTHER" id="PTHR48100:SF59">
    <property type="entry name" value="ADENOSYLCOBALAMIN_ALPHA-RIBAZOLE PHOSPHATASE"/>
    <property type="match status" value="1"/>
</dbReference>
<dbReference type="SMART" id="SM00855">
    <property type="entry name" value="PGAM"/>
    <property type="match status" value="1"/>
</dbReference>
<sequence length="205" mass="23328">MTHLYLIRHADYIYDLVDGDYPKRDQGLSPLGREQAEKLRARLARTGEIQPDVFVSSPERGARETAEVIASAIGAPLTLDKDVEEWRSEDGTLSDEEFMGAWKSLSDADRPYHRWVEGCETLLEFSLRVNVALNRILKEHRGRTVLIVTHGAFIQAAFAHFLGTSLAVPQRAVPDVRRTSITHWIQNAEQSRWTLERSNDDHHLS</sequence>
<protein>
    <submittedName>
        <fullName evidence="1">Histidine phosphatase family protein</fullName>
    </submittedName>
</protein>
<comment type="caution">
    <text evidence="1">The sequence shown here is derived from an EMBL/GenBank/DDBJ whole genome shotgun (WGS) entry which is preliminary data.</text>
</comment>
<dbReference type="GO" id="GO:0016791">
    <property type="term" value="F:phosphatase activity"/>
    <property type="evidence" value="ECO:0007669"/>
    <property type="project" value="TreeGrafter"/>
</dbReference>
<dbReference type="InterPro" id="IPR050275">
    <property type="entry name" value="PGM_Phosphatase"/>
</dbReference>
<reference evidence="1" key="1">
    <citation type="submission" date="2020-04" db="EMBL/GenBank/DDBJ databases">
        <authorList>
            <person name="Zhang T."/>
        </authorList>
    </citation>
    <scope>NUCLEOTIDE SEQUENCE</scope>
    <source>
        <strain evidence="1">HKST-UBA02</strain>
    </source>
</reference>
<dbReference type="InterPro" id="IPR029033">
    <property type="entry name" value="His_PPase_superfam"/>
</dbReference>
<dbReference type="PANTHER" id="PTHR48100">
    <property type="entry name" value="BROAD-SPECIFICITY PHOSPHATASE YOR283W-RELATED"/>
    <property type="match status" value="1"/>
</dbReference>
<dbReference type="CDD" id="cd07067">
    <property type="entry name" value="HP_PGM_like"/>
    <property type="match status" value="1"/>
</dbReference>
<proteinExistence type="predicted"/>
<dbReference type="SUPFAM" id="SSF53254">
    <property type="entry name" value="Phosphoglycerate mutase-like"/>
    <property type="match status" value="1"/>
</dbReference>
<dbReference type="GO" id="GO:0005737">
    <property type="term" value="C:cytoplasm"/>
    <property type="evidence" value="ECO:0007669"/>
    <property type="project" value="TreeGrafter"/>
</dbReference>
<gene>
    <name evidence="1" type="ORF">KDA27_27220</name>
</gene>
<dbReference type="Gene3D" id="3.40.50.1240">
    <property type="entry name" value="Phosphoglycerate mutase-like"/>
    <property type="match status" value="1"/>
</dbReference>
<evidence type="ECO:0000313" key="2">
    <source>
        <dbReference type="Proteomes" id="UP000739538"/>
    </source>
</evidence>
<dbReference type="EMBL" id="JAGQHS010000373">
    <property type="protein sequence ID" value="MCA9759516.1"/>
    <property type="molecule type" value="Genomic_DNA"/>
</dbReference>
<dbReference type="InterPro" id="IPR013078">
    <property type="entry name" value="His_Pase_superF_clade-1"/>
</dbReference>
<dbReference type="Pfam" id="PF00300">
    <property type="entry name" value="His_Phos_1"/>
    <property type="match status" value="1"/>
</dbReference>
<accession>A0A956SGR7</accession>
<reference evidence="1" key="2">
    <citation type="journal article" date="2021" name="Microbiome">
        <title>Successional dynamics and alternative stable states in a saline activated sludge microbial community over 9 years.</title>
        <authorList>
            <person name="Wang Y."/>
            <person name="Ye J."/>
            <person name="Ju F."/>
            <person name="Liu L."/>
            <person name="Boyd J.A."/>
            <person name="Deng Y."/>
            <person name="Parks D.H."/>
            <person name="Jiang X."/>
            <person name="Yin X."/>
            <person name="Woodcroft B.J."/>
            <person name="Tyson G.W."/>
            <person name="Hugenholtz P."/>
            <person name="Polz M.F."/>
            <person name="Zhang T."/>
        </authorList>
    </citation>
    <scope>NUCLEOTIDE SEQUENCE</scope>
    <source>
        <strain evidence="1">HKST-UBA02</strain>
    </source>
</reference>
<organism evidence="1 2">
    <name type="scientific">Eiseniibacteriota bacterium</name>
    <dbReference type="NCBI Taxonomy" id="2212470"/>
    <lineage>
        <taxon>Bacteria</taxon>
        <taxon>Candidatus Eiseniibacteriota</taxon>
    </lineage>
</organism>
<name>A0A956SGR7_UNCEI</name>
<evidence type="ECO:0000313" key="1">
    <source>
        <dbReference type="EMBL" id="MCA9759516.1"/>
    </source>
</evidence>